<reference evidence="11 12" key="1">
    <citation type="journal article" date="2024" name="Nat. Commun.">
        <title>Phylogenomics reveals the evolutionary origins of lichenization in chlorophyte algae.</title>
        <authorList>
            <person name="Puginier C."/>
            <person name="Libourel C."/>
            <person name="Otte J."/>
            <person name="Skaloud P."/>
            <person name="Haon M."/>
            <person name="Grisel S."/>
            <person name="Petersen M."/>
            <person name="Berrin J.G."/>
            <person name="Delaux P.M."/>
            <person name="Dal Grande F."/>
            <person name="Keller J."/>
        </authorList>
    </citation>
    <scope>NUCLEOTIDE SEQUENCE [LARGE SCALE GENOMIC DNA]</scope>
    <source>
        <strain evidence="11 12">SAG 2145</strain>
    </source>
</reference>
<dbReference type="PROSITE" id="PS50892">
    <property type="entry name" value="V_SNARE"/>
    <property type="match status" value="1"/>
</dbReference>
<evidence type="ECO:0000313" key="12">
    <source>
        <dbReference type="Proteomes" id="UP001438707"/>
    </source>
</evidence>
<comment type="caution">
    <text evidence="11">The sequence shown here is derived from an EMBL/GenBank/DDBJ whole genome shotgun (WGS) entry which is preliminary data.</text>
</comment>
<keyword evidence="3" id="KW-0472">Membrane</keyword>
<keyword evidence="6" id="KW-0636">Prenylation</keyword>
<dbReference type="Gene3D" id="3.30.450.50">
    <property type="entry name" value="Longin domain"/>
    <property type="match status" value="1"/>
</dbReference>
<accession>A0AAW1QUD6</accession>
<dbReference type="InterPro" id="IPR011012">
    <property type="entry name" value="Longin-like_dom_sf"/>
</dbReference>
<dbReference type="InterPro" id="IPR042855">
    <property type="entry name" value="V_SNARE_CC"/>
</dbReference>
<dbReference type="GO" id="GO:0005484">
    <property type="term" value="F:SNAP receptor activity"/>
    <property type="evidence" value="ECO:0007669"/>
    <property type="project" value="TreeGrafter"/>
</dbReference>
<evidence type="ECO:0000256" key="6">
    <source>
        <dbReference type="ARBA" id="ARBA00023289"/>
    </source>
</evidence>
<dbReference type="Gene3D" id="1.20.5.110">
    <property type="match status" value="1"/>
</dbReference>
<evidence type="ECO:0000256" key="2">
    <source>
        <dbReference type="ARBA" id="ARBA00022481"/>
    </source>
</evidence>
<dbReference type="SUPFAM" id="SSF64356">
    <property type="entry name" value="SNARE-like"/>
    <property type="match status" value="1"/>
</dbReference>
<dbReference type="Pfam" id="PF00957">
    <property type="entry name" value="Synaptobrevin"/>
    <property type="match status" value="1"/>
</dbReference>
<evidence type="ECO:0000256" key="1">
    <source>
        <dbReference type="ARBA" id="ARBA00008025"/>
    </source>
</evidence>
<evidence type="ECO:0000313" key="11">
    <source>
        <dbReference type="EMBL" id="KAK9824885.1"/>
    </source>
</evidence>
<dbReference type="GO" id="GO:0005794">
    <property type="term" value="C:Golgi apparatus"/>
    <property type="evidence" value="ECO:0007669"/>
    <property type="project" value="TreeGrafter"/>
</dbReference>
<keyword evidence="8" id="KW-0175">Coiled coil</keyword>
<keyword evidence="2" id="KW-0488">Methylation</keyword>
<keyword evidence="5" id="KW-0449">Lipoprotein</keyword>
<keyword evidence="12" id="KW-1185">Reference proteome</keyword>
<evidence type="ECO:0000259" key="10">
    <source>
        <dbReference type="PROSITE" id="PS50892"/>
    </source>
</evidence>
<dbReference type="CDD" id="cd14824">
    <property type="entry name" value="Longin"/>
    <property type="match status" value="1"/>
</dbReference>
<dbReference type="InterPro" id="IPR010908">
    <property type="entry name" value="Longin_dom"/>
</dbReference>
<feature type="domain" description="V-SNARE coiled-coil homology" evidence="10">
    <location>
        <begin position="138"/>
        <end position="198"/>
    </location>
</feature>
<evidence type="ECO:0000256" key="3">
    <source>
        <dbReference type="ARBA" id="ARBA00023136"/>
    </source>
</evidence>
<evidence type="ECO:0000259" key="9">
    <source>
        <dbReference type="PROSITE" id="PS50859"/>
    </source>
</evidence>
<gene>
    <name evidence="11" type="ORF">WJX74_003302</name>
</gene>
<dbReference type="SMART" id="SM01270">
    <property type="entry name" value="Longin"/>
    <property type="match status" value="1"/>
</dbReference>
<evidence type="ECO:0000256" key="5">
    <source>
        <dbReference type="ARBA" id="ARBA00023288"/>
    </source>
</evidence>
<keyword evidence="4" id="KW-0564">Palmitate</keyword>
<dbReference type="PANTHER" id="PTHR45806:SF1">
    <property type="entry name" value="SYNAPTOBREVIN HOMOLOG YKT6"/>
    <property type="match status" value="1"/>
</dbReference>
<evidence type="ECO:0000256" key="4">
    <source>
        <dbReference type="ARBA" id="ARBA00023139"/>
    </source>
</evidence>
<organism evidence="11 12">
    <name type="scientific">Apatococcus lobatus</name>
    <dbReference type="NCBI Taxonomy" id="904363"/>
    <lineage>
        <taxon>Eukaryota</taxon>
        <taxon>Viridiplantae</taxon>
        <taxon>Chlorophyta</taxon>
        <taxon>core chlorophytes</taxon>
        <taxon>Trebouxiophyceae</taxon>
        <taxon>Chlorellales</taxon>
        <taxon>Chlorellaceae</taxon>
        <taxon>Apatococcus</taxon>
    </lineage>
</organism>
<dbReference type="EMBL" id="JALJOS010000027">
    <property type="protein sequence ID" value="KAK9824885.1"/>
    <property type="molecule type" value="Genomic_DNA"/>
</dbReference>
<dbReference type="Pfam" id="PF13774">
    <property type="entry name" value="Longin"/>
    <property type="match status" value="1"/>
</dbReference>
<dbReference type="GO" id="GO:0006888">
    <property type="term" value="P:endoplasmic reticulum to Golgi vesicle-mediated transport"/>
    <property type="evidence" value="ECO:0007669"/>
    <property type="project" value="TreeGrafter"/>
</dbReference>
<comment type="similarity">
    <text evidence="1">Belongs to the synaptobrevin family.</text>
</comment>
<sequence>MKLTAIALLGWRYEKDPVLLGLAADLSSFSYLKRKAFKEMLIFVARTAASATSPGQKQSVQYEQYFCHIQNLGGLIAAVFVDEEYPSRPAFAVAKHVIEKFDARSMDAWRQQQVDCTAANDILEASLQEFQDPGEADKIFKLGREVDDIKVIMHKNIDHMLDRGEKIDVLVSKSNDLSSTSKIFYKQAKKSKRCCTIM</sequence>
<dbReference type="Proteomes" id="UP001438707">
    <property type="component" value="Unassembled WGS sequence"/>
</dbReference>
<protein>
    <submittedName>
        <fullName evidence="11">Uncharacterized protein</fullName>
    </submittedName>
</protein>
<name>A0AAW1QUD6_9CHLO</name>
<feature type="domain" description="Longin" evidence="9">
    <location>
        <begin position="9"/>
        <end position="101"/>
    </location>
</feature>
<comment type="subcellular location">
    <subcellularLocation>
        <location evidence="7">Endomembrane system</location>
        <topology evidence="7">Lipid-anchor</topology>
        <orientation evidence="7">Cytoplasmic side</orientation>
    </subcellularLocation>
</comment>
<evidence type="ECO:0000256" key="7">
    <source>
        <dbReference type="ARBA" id="ARBA00046278"/>
    </source>
</evidence>
<dbReference type="PROSITE" id="PS50859">
    <property type="entry name" value="LONGIN"/>
    <property type="match status" value="1"/>
</dbReference>
<dbReference type="AlphaFoldDB" id="A0AAW1QUD6"/>
<evidence type="ECO:0000256" key="8">
    <source>
        <dbReference type="PROSITE-ProRule" id="PRU00290"/>
    </source>
</evidence>
<proteinExistence type="inferred from homology"/>
<dbReference type="PANTHER" id="PTHR45806">
    <property type="entry name" value="SYNAPTOBREVIN HOMOLOG YKT6"/>
    <property type="match status" value="1"/>
</dbReference>
<dbReference type="SUPFAM" id="SSF58038">
    <property type="entry name" value="SNARE fusion complex"/>
    <property type="match status" value="1"/>
</dbReference>